<feature type="transmembrane region" description="Helical" evidence="1">
    <location>
        <begin position="50"/>
        <end position="71"/>
    </location>
</feature>
<evidence type="ECO:0000313" key="2">
    <source>
        <dbReference type="EMBL" id="STZ42528.1"/>
    </source>
</evidence>
<accession>A0A378SK49</accession>
<feature type="transmembrane region" description="Helical" evidence="1">
    <location>
        <begin position="136"/>
        <end position="156"/>
    </location>
</feature>
<dbReference type="EMBL" id="UGQM01000001">
    <property type="protein sequence ID" value="STZ42528.1"/>
    <property type="molecule type" value="Genomic_DNA"/>
</dbReference>
<reference evidence="2 3" key="1">
    <citation type="submission" date="2018-06" db="EMBL/GenBank/DDBJ databases">
        <authorList>
            <consortium name="Pathogen Informatics"/>
            <person name="Doyle S."/>
        </authorList>
    </citation>
    <scope>NUCLEOTIDE SEQUENCE [LARGE SCALE GENOMIC DNA]</scope>
    <source>
        <strain evidence="2 3">NCTC10742</strain>
    </source>
</reference>
<dbReference type="Proteomes" id="UP000254291">
    <property type="component" value="Unassembled WGS sequence"/>
</dbReference>
<name>A0A378SK49_9MYCO</name>
<keyword evidence="1" id="KW-1133">Transmembrane helix</keyword>
<dbReference type="InterPro" id="IPR009339">
    <property type="entry name" value="DUF998"/>
</dbReference>
<evidence type="ECO:0000313" key="3">
    <source>
        <dbReference type="Proteomes" id="UP000254291"/>
    </source>
</evidence>
<dbReference type="Pfam" id="PF06197">
    <property type="entry name" value="DUF998"/>
    <property type="match status" value="1"/>
</dbReference>
<dbReference type="RefSeq" id="WP_013472334.1">
    <property type="nucleotide sequence ID" value="NZ_JACKST010000108.1"/>
</dbReference>
<gene>
    <name evidence="2" type="ORF">NCTC10742_01741</name>
</gene>
<feature type="transmembrane region" description="Helical" evidence="1">
    <location>
        <begin position="103"/>
        <end position="124"/>
    </location>
</feature>
<keyword evidence="1" id="KW-0472">Membrane</keyword>
<proteinExistence type="predicted"/>
<organism evidence="2 3">
    <name type="scientific">Mycolicibacterium gilvum</name>
    <dbReference type="NCBI Taxonomy" id="1804"/>
    <lineage>
        <taxon>Bacteria</taxon>
        <taxon>Bacillati</taxon>
        <taxon>Actinomycetota</taxon>
        <taxon>Actinomycetes</taxon>
        <taxon>Mycobacteriales</taxon>
        <taxon>Mycobacteriaceae</taxon>
        <taxon>Mycolicibacterium</taxon>
    </lineage>
</organism>
<evidence type="ECO:0000256" key="1">
    <source>
        <dbReference type="SAM" id="Phobius"/>
    </source>
</evidence>
<feature type="transmembrane region" description="Helical" evidence="1">
    <location>
        <begin position="176"/>
        <end position="192"/>
    </location>
</feature>
<sequence length="194" mass="20058">MGSARLAAVLWILGATVYLVCETVAAAAVPGYSYITDYISELGVREVMNVGAFMVHGILFGLAAVVLVRGCPLMGARVFLIAAVANTAGNILVGTFQSGTPNAHWHVIGAGLAIVGGNVALITAGIAGRAVRAPTWFRRASVTLGGFGLVCLIALITDGANGSRALPAGMVERGSVYPIIIWELLAGITLLRRR</sequence>
<dbReference type="AlphaFoldDB" id="A0A378SK49"/>
<protein>
    <submittedName>
        <fullName evidence="2">Protein of uncharacterized function (DUF998)</fullName>
    </submittedName>
</protein>
<keyword evidence="1" id="KW-0812">Transmembrane</keyword>
<feature type="transmembrane region" description="Helical" evidence="1">
    <location>
        <begin position="78"/>
        <end position="97"/>
    </location>
</feature>